<name>A0A6J4LUF4_9ACTN</name>
<evidence type="ECO:0000259" key="9">
    <source>
        <dbReference type="Pfam" id="PF21088"/>
    </source>
</evidence>
<feature type="domain" description="Mechanosensitive ion channel MscS" evidence="8">
    <location>
        <begin position="173"/>
        <end position="236"/>
    </location>
</feature>
<keyword evidence="6 7" id="KW-0472">Membrane</keyword>
<evidence type="ECO:0000256" key="6">
    <source>
        <dbReference type="ARBA" id="ARBA00023136"/>
    </source>
</evidence>
<organism evidence="10">
    <name type="scientific">uncultured Nocardioidaceae bacterium</name>
    <dbReference type="NCBI Taxonomy" id="253824"/>
    <lineage>
        <taxon>Bacteria</taxon>
        <taxon>Bacillati</taxon>
        <taxon>Actinomycetota</taxon>
        <taxon>Actinomycetes</taxon>
        <taxon>Propionibacteriales</taxon>
        <taxon>Nocardioidaceae</taxon>
        <taxon>environmental samples</taxon>
    </lineage>
</organism>
<accession>A0A6J4LUF4</accession>
<evidence type="ECO:0000256" key="5">
    <source>
        <dbReference type="ARBA" id="ARBA00022989"/>
    </source>
</evidence>
<evidence type="ECO:0000256" key="7">
    <source>
        <dbReference type="SAM" id="Phobius"/>
    </source>
</evidence>
<evidence type="ECO:0000256" key="4">
    <source>
        <dbReference type="ARBA" id="ARBA00022692"/>
    </source>
</evidence>
<dbReference type="FunFam" id="1.10.287.1260:FF:000005">
    <property type="entry name" value="Mechanosensitive ion channel family protein"/>
    <property type="match status" value="1"/>
</dbReference>
<dbReference type="Gene3D" id="2.30.30.60">
    <property type="match status" value="1"/>
</dbReference>
<sequence>MISLFTARPPGPALEHVAALAAAPACEDGDQLCDLVQRTTGNEWLATAADWLIAKPVAIAVIIVLGLVARWLVNKLISRVVDKAAGGRTLPPVAKRRFGVAPDPEEERLAGVIAERRRQRAHTMASVLRSIASIVILTVVTIMVIGELGYDVGPLIASAGLVGVALGFGAQSLVKDFLSGIFMFFEDQLGVGDTVIIGETEGVVEALALRITRLRAEDGTVWYVRNGEILRVGNLSQRNEVRPAD</sequence>
<evidence type="ECO:0000259" key="8">
    <source>
        <dbReference type="Pfam" id="PF00924"/>
    </source>
</evidence>
<dbReference type="PANTHER" id="PTHR30460:SF0">
    <property type="entry name" value="MODERATE CONDUCTANCE MECHANOSENSITIVE CHANNEL YBIO"/>
    <property type="match status" value="1"/>
</dbReference>
<dbReference type="GO" id="GO:0005886">
    <property type="term" value="C:plasma membrane"/>
    <property type="evidence" value="ECO:0007669"/>
    <property type="project" value="UniProtKB-SubCell"/>
</dbReference>
<dbReference type="EMBL" id="CADCUI010000019">
    <property type="protein sequence ID" value="CAA9340197.1"/>
    <property type="molecule type" value="Genomic_DNA"/>
</dbReference>
<keyword evidence="3" id="KW-1003">Cell membrane</keyword>
<dbReference type="InterPro" id="IPR023408">
    <property type="entry name" value="MscS_beta-dom_sf"/>
</dbReference>
<evidence type="ECO:0000256" key="1">
    <source>
        <dbReference type="ARBA" id="ARBA00004651"/>
    </source>
</evidence>
<dbReference type="InterPro" id="IPR011014">
    <property type="entry name" value="MscS_channel_TM-2"/>
</dbReference>
<dbReference type="InterPro" id="IPR006685">
    <property type="entry name" value="MscS_channel_2nd"/>
</dbReference>
<comment type="similarity">
    <text evidence="2">Belongs to the MscS (TC 1.A.23) family.</text>
</comment>
<dbReference type="SUPFAM" id="SSF50182">
    <property type="entry name" value="Sm-like ribonucleoproteins"/>
    <property type="match status" value="1"/>
</dbReference>
<feature type="transmembrane region" description="Helical" evidence="7">
    <location>
        <begin position="152"/>
        <end position="174"/>
    </location>
</feature>
<dbReference type="PANTHER" id="PTHR30460">
    <property type="entry name" value="MODERATE CONDUCTANCE MECHANOSENSITIVE CHANNEL YBIO"/>
    <property type="match status" value="1"/>
</dbReference>
<gene>
    <name evidence="10" type="ORF">AVDCRST_MAG34-748</name>
</gene>
<dbReference type="Pfam" id="PF00924">
    <property type="entry name" value="MS_channel_2nd"/>
    <property type="match status" value="1"/>
</dbReference>
<dbReference type="InterPro" id="IPR049142">
    <property type="entry name" value="MS_channel_1st"/>
</dbReference>
<feature type="transmembrane region" description="Helical" evidence="7">
    <location>
        <begin position="52"/>
        <end position="73"/>
    </location>
</feature>
<dbReference type="InterPro" id="IPR045276">
    <property type="entry name" value="YbiO_bact"/>
</dbReference>
<feature type="transmembrane region" description="Helical" evidence="7">
    <location>
        <begin position="126"/>
        <end position="146"/>
    </location>
</feature>
<feature type="domain" description="Mechanosensitive ion channel transmembrane helices 2/3" evidence="9">
    <location>
        <begin position="131"/>
        <end position="171"/>
    </location>
</feature>
<dbReference type="InterPro" id="IPR010920">
    <property type="entry name" value="LSM_dom_sf"/>
</dbReference>
<evidence type="ECO:0000313" key="10">
    <source>
        <dbReference type="EMBL" id="CAA9340197.1"/>
    </source>
</evidence>
<keyword evidence="4 7" id="KW-0812">Transmembrane</keyword>
<evidence type="ECO:0000256" key="3">
    <source>
        <dbReference type="ARBA" id="ARBA00022475"/>
    </source>
</evidence>
<dbReference type="SUPFAM" id="SSF82861">
    <property type="entry name" value="Mechanosensitive channel protein MscS (YggB), transmembrane region"/>
    <property type="match status" value="1"/>
</dbReference>
<protein>
    <submittedName>
        <fullName evidence="10">Potassium efflux system KefA protein / Small-conductance mechanosensitive channel</fullName>
    </submittedName>
</protein>
<dbReference type="GO" id="GO:0008381">
    <property type="term" value="F:mechanosensitive monoatomic ion channel activity"/>
    <property type="evidence" value="ECO:0007669"/>
    <property type="project" value="InterPro"/>
</dbReference>
<reference evidence="10" key="1">
    <citation type="submission" date="2020-02" db="EMBL/GenBank/DDBJ databases">
        <authorList>
            <person name="Meier V. D."/>
        </authorList>
    </citation>
    <scope>NUCLEOTIDE SEQUENCE</scope>
    <source>
        <strain evidence="10">AVDCRST_MAG34</strain>
    </source>
</reference>
<dbReference type="Gene3D" id="1.10.287.1260">
    <property type="match status" value="1"/>
</dbReference>
<keyword evidence="5 7" id="KW-1133">Transmembrane helix</keyword>
<comment type="subcellular location">
    <subcellularLocation>
        <location evidence="1">Cell membrane</location>
        <topology evidence="1">Multi-pass membrane protein</topology>
    </subcellularLocation>
</comment>
<evidence type="ECO:0000256" key="2">
    <source>
        <dbReference type="ARBA" id="ARBA00008017"/>
    </source>
</evidence>
<dbReference type="Pfam" id="PF21088">
    <property type="entry name" value="MS_channel_1st"/>
    <property type="match status" value="1"/>
</dbReference>
<proteinExistence type="inferred from homology"/>
<dbReference type="AlphaFoldDB" id="A0A6J4LUF4"/>